<dbReference type="CDD" id="cd00347">
    <property type="entry name" value="Flavin_utilizing_monoxygenases"/>
    <property type="match status" value="1"/>
</dbReference>
<dbReference type="InterPro" id="IPR022290">
    <property type="entry name" value="LLM_Atu2307-like"/>
</dbReference>
<evidence type="ECO:0000313" key="4">
    <source>
        <dbReference type="EMBL" id="MBF6354661.1"/>
    </source>
</evidence>
<dbReference type="InterPro" id="IPR050766">
    <property type="entry name" value="Bact_Lucif_Oxidored"/>
</dbReference>
<dbReference type="EMBL" id="JADLQN010000001">
    <property type="protein sequence ID" value="MBF6354661.1"/>
    <property type="molecule type" value="Genomic_DNA"/>
</dbReference>
<dbReference type="SUPFAM" id="SSF51679">
    <property type="entry name" value="Bacterial luciferase-like"/>
    <property type="match status" value="1"/>
</dbReference>
<dbReference type="InterPro" id="IPR036661">
    <property type="entry name" value="Luciferase-like_sf"/>
</dbReference>
<evidence type="ECO:0000313" key="5">
    <source>
        <dbReference type="Proteomes" id="UP000707731"/>
    </source>
</evidence>
<protein>
    <submittedName>
        <fullName evidence="4">LLM class flavin-dependent oxidoreductase</fullName>
    </submittedName>
</protein>
<name>A0ABS0D872_9NOCA</name>
<dbReference type="Proteomes" id="UP000707731">
    <property type="component" value="Unassembled WGS sequence"/>
</dbReference>
<evidence type="ECO:0000256" key="1">
    <source>
        <dbReference type="ARBA" id="ARBA00023002"/>
    </source>
</evidence>
<keyword evidence="5" id="KW-1185">Reference proteome</keyword>
<comment type="caution">
    <text evidence="4">The sequence shown here is derived from an EMBL/GenBank/DDBJ whole genome shotgun (WGS) entry which is preliminary data.</text>
</comment>
<sequence>MELGLTTFAERYPVADRPAPTAAQRLREVVEEAVATEAAGLDVYGVGEHHRVDFAASAPAVVLAAIAARTRRIQLTSAVTVLSSADPVRAYQEFATLDALSDGRAELMAGRGSFTESFPLFGYDLADYDELFEEKLGLLLRLREDGPVTWSGRFRPALRSTIVYPRTENRPLPVWVAVGGSPESVVRAGLLGLPLAIAIIGGEPARFRPLVELYHRALAEGGHERQPVAVHAHGYLADTDEQAVADFYDSYAVAMGRLGRERGWGPMTRAHFDQLRSPQGSLFVGTPERVGEKIAAVRDTLGLDRFMLHTSVGTLPHEKVLNSIELLGTKVAPGVRALSADAQRQLT</sequence>
<keyword evidence="2" id="KW-0503">Monooxygenase</keyword>
<dbReference type="PANTHER" id="PTHR30137">
    <property type="entry name" value="LUCIFERASE-LIKE MONOOXYGENASE"/>
    <property type="match status" value="1"/>
</dbReference>
<gene>
    <name evidence="4" type="ORF">IU449_08915</name>
</gene>
<dbReference type="RefSeq" id="WP_195001389.1">
    <property type="nucleotide sequence ID" value="NZ_JADLQN010000001.1"/>
</dbReference>
<reference evidence="4 5" key="1">
    <citation type="submission" date="2020-10" db="EMBL/GenBank/DDBJ databases">
        <title>Identification of Nocardia species via Next-generation sequencing and recognition of intraspecies genetic diversity.</title>
        <authorList>
            <person name="Li P."/>
            <person name="Li P."/>
            <person name="Lu B."/>
        </authorList>
    </citation>
    <scope>NUCLEOTIDE SEQUENCE [LARGE SCALE GENOMIC DNA]</scope>
    <source>
        <strain evidence="4 5">BJ06-0143</strain>
    </source>
</reference>
<dbReference type="Pfam" id="PF00296">
    <property type="entry name" value="Bac_luciferase"/>
    <property type="match status" value="1"/>
</dbReference>
<dbReference type="Gene3D" id="3.20.20.30">
    <property type="entry name" value="Luciferase-like domain"/>
    <property type="match status" value="1"/>
</dbReference>
<evidence type="ECO:0000256" key="2">
    <source>
        <dbReference type="ARBA" id="ARBA00023033"/>
    </source>
</evidence>
<evidence type="ECO:0000259" key="3">
    <source>
        <dbReference type="Pfam" id="PF00296"/>
    </source>
</evidence>
<feature type="domain" description="Luciferase-like" evidence="3">
    <location>
        <begin position="17"/>
        <end position="301"/>
    </location>
</feature>
<dbReference type="PANTHER" id="PTHR30137:SF8">
    <property type="entry name" value="BLR5498 PROTEIN"/>
    <property type="match status" value="1"/>
</dbReference>
<dbReference type="NCBIfam" id="TIGR03858">
    <property type="entry name" value="LLM_2I7G"/>
    <property type="match status" value="1"/>
</dbReference>
<organism evidence="4 5">
    <name type="scientific">Nocardia higoensis</name>
    <dbReference type="NCBI Taxonomy" id="228599"/>
    <lineage>
        <taxon>Bacteria</taxon>
        <taxon>Bacillati</taxon>
        <taxon>Actinomycetota</taxon>
        <taxon>Actinomycetes</taxon>
        <taxon>Mycobacteriales</taxon>
        <taxon>Nocardiaceae</taxon>
        <taxon>Nocardia</taxon>
    </lineage>
</organism>
<keyword evidence="1" id="KW-0560">Oxidoreductase</keyword>
<dbReference type="InterPro" id="IPR011251">
    <property type="entry name" value="Luciferase-like_dom"/>
</dbReference>
<proteinExistence type="predicted"/>
<accession>A0ABS0D872</accession>